<dbReference type="InterPro" id="IPR007219">
    <property type="entry name" value="XnlR_reg_dom"/>
</dbReference>
<dbReference type="SUPFAM" id="SSF57701">
    <property type="entry name" value="Zn2/Cys6 DNA-binding domain"/>
    <property type="match status" value="1"/>
</dbReference>
<proteinExistence type="predicted"/>
<dbReference type="EMBL" id="KV907502">
    <property type="protein sequence ID" value="OOF94036.1"/>
    <property type="molecule type" value="Genomic_DNA"/>
</dbReference>
<dbReference type="Gene3D" id="4.10.240.10">
    <property type="entry name" value="Zn(2)-C6 fungal-type DNA-binding domain"/>
    <property type="match status" value="1"/>
</dbReference>
<evidence type="ECO:0000256" key="4">
    <source>
        <dbReference type="ARBA" id="ARBA00023163"/>
    </source>
</evidence>
<keyword evidence="10" id="KW-1185">Reference proteome</keyword>
<dbReference type="CDD" id="cd00067">
    <property type="entry name" value="GAL4"/>
    <property type="match status" value="1"/>
</dbReference>
<dbReference type="STRING" id="602072.A0A1R3RI01"/>
<dbReference type="GO" id="GO:0006351">
    <property type="term" value="P:DNA-templated transcription"/>
    <property type="evidence" value="ECO:0007669"/>
    <property type="project" value="InterPro"/>
</dbReference>
<feature type="domain" description="Zn(2)-C6 fungal-type" evidence="7">
    <location>
        <begin position="10"/>
        <end position="37"/>
    </location>
</feature>
<keyword evidence="1" id="KW-0479">Metal-binding</keyword>
<dbReference type="PROSITE" id="PS50048">
    <property type="entry name" value="ZN2_CY6_FUNGAL_2"/>
    <property type="match status" value="1"/>
</dbReference>
<keyword evidence="2" id="KW-0805">Transcription regulation</keyword>
<dbReference type="CDD" id="cd12148">
    <property type="entry name" value="fungal_TF_MHR"/>
    <property type="match status" value="1"/>
</dbReference>
<accession>A0A1R3RI01</accession>
<dbReference type="VEuPathDB" id="FungiDB:ASPCADRAFT_6716"/>
<keyword evidence="3" id="KW-0238">DNA-binding</keyword>
<dbReference type="PANTHER" id="PTHR46910">
    <property type="entry name" value="TRANSCRIPTION FACTOR PDR1"/>
    <property type="match status" value="1"/>
</dbReference>
<dbReference type="VEuPathDB" id="FungiDB:ASPCADRAFT_6790"/>
<evidence type="ECO:0000256" key="3">
    <source>
        <dbReference type="ARBA" id="ARBA00023125"/>
    </source>
</evidence>
<feature type="region of interest" description="Disordered" evidence="6">
    <location>
        <begin position="632"/>
        <end position="656"/>
    </location>
</feature>
<evidence type="ECO:0000256" key="1">
    <source>
        <dbReference type="ARBA" id="ARBA00022723"/>
    </source>
</evidence>
<keyword evidence="4" id="KW-0804">Transcription</keyword>
<dbReference type="GO" id="GO:0008270">
    <property type="term" value="F:zinc ion binding"/>
    <property type="evidence" value="ECO:0007669"/>
    <property type="project" value="InterPro"/>
</dbReference>
<dbReference type="GO" id="GO:0000981">
    <property type="term" value="F:DNA-binding transcription factor activity, RNA polymerase II-specific"/>
    <property type="evidence" value="ECO:0007669"/>
    <property type="project" value="InterPro"/>
</dbReference>
<dbReference type="SMART" id="SM00066">
    <property type="entry name" value="GAL4"/>
    <property type="match status" value="1"/>
</dbReference>
<dbReference type="InterPro" id="IPR050987">
    <property type="entry name" value="AtrR-like"/>
</dbReference>
<evidence type="ECO:0000259" key="7">
    <source>
        <dbReference type="PROSITE" id="PS50048"/>
    </source>
</evidence>
<evidence type="ECO:0000256" key="6">
    <source>
        <dbReference type="SAM" id="MobiDB-lite"/>
    </source>
</evidence>
<dbReference type="PANTHER" id="PTHR46910:SF23">
    <property type="entry name" value="THIAMINE REPRESSIBLE GENES REGULATORY PROTEIN THI1"/>
    <property type="match status" value="1"/>
</dbReference>
<gene>
    <name evidence="8" type="ORF">ASPCADRAFT_6716</name>
    <name evidence="9" type="ORF">ASPCADRAFT_6790</name>
</gene>
<dbReference type="SMART" id="SM00906">
    <property type="entry name" value="Fungal_trans"/>
    <property type="match status" value="1"/>
</dbReference>
<dbReference type="OrthoDB" id="3921198at2759"/>
<dbReference type="OMA" id="NFSMHIK"/>
<evidence type="ECO:0000256" key="2">
    <source>
        <dbReference type="ARBA" id="ARBA00023015"/>
    </source>
</evidence>
<evidence type="ECO:0000313" key="9">
    <source>
        <dbReference type="EMBL" id="OOF94106.1"/>
    </source>
</evidence>
<dbReference type="Proteomes" id="UP000188318">
    <property type="component" value="Unassembled WGS sequence"/>
</dbReference>
<dbReference type="AlphaFoldDB" id="A0A1R3RI01"/>
<dbReference type="InterPro" id="IPR001138">
    <property type="entry name" value="Zn2Cys6_DnaBD"/>
</dbReference>
<protein>
    <recommendedName>
        <fullName evidence="7">Zn(2)-C6 fungal-type domain-containing protein</fullName>
    </recommendedName>
</protein>
<dbReference type="InterPro" id="IPR036864">
    <property type="entry name" value="Zn2-C6_fun-type_DNA-bd_sf"/>
</dbReference>
<evidence type="ECO:0000256" key="5">
    <source>
        <dbReference type="ARBA" id="ARBA00023242"/>
    </source>
</evidence>
<reference evidence="10" key="2">
    <citation type="journal article" date="2017" name="Genome Biol.">
        <title>Comparative genomics reveals high biological diversity and specific adaptations in the industrially and medically important fungal genus Aspergillus.</title>
        <authorList>
            <person name="de Vries R.P."/>
            <person name="Riley R."/>
            <person name="Wiebenga A."/>
            <person name="Aguilar-Osorio G."/>
            <person name="Amillis S."/>
            <person name="Uchima C.A."/>
            <person name="Anderluh G."/>
            <person name="Asadollahi M."/>
            <person name="Askin M."/>
            <person name="Barry K."/>
            <person name="Battaglia E."/>
            <person name="Bayram O."/>
            <person name="Benocci T."/>
            <person name="Braus-Stromeyer S.A."/>
            <person name="Caldana C."/>
            <person name="Canovas D."/>
            <person name="Cerqueira G.C."/>
            <person name="Chen F."/>
            <person name="Chen W."/>
            <person name="Choi C."/>
            <person name="Clum A."/>
            <person name="Dos Santos R.A."/>
            <person name="Damasio A.R."/>
            <person name="Diallinas G."/>
            <person name="Emri T."/>
            <person name="Fekete E."/>
            <person name="Flipphi M."/>
            <person name="Freyberg S."/>
            <person name="Gallo A."/>
            <person name="Gournas C."/>
            <person name="Habgood R."/>
            <person name="Hainaut M."/>
            <person name="Harispe M.L."/>
            <person name="Henrissat B."/>
            <person name="Hilden K.S."/>
            <person name="Hope R."/>
            <person name="Hossain A."/>
            <person name="Karabika E."/>
            <person name="Karaffa L."/>
            <person name="Karanyi Z."/>
            <person name="Krasevec N."/>
            <person name="Kuo A."/>
            <person name="Kusch H."/>
            <person name="LaButti K."/>
            <person name="Lagendijk E.L."/>
            <person name="Lapidus A."/>
            <person name="Levasseur A."/>
            <person name="Lindquist E."/>
            <person name="Lipzen A."/>
            <person name="Logrieco A.F."/>
            <person name="MacCabe A."/>
            <person name="Maekelae M.R."/>
            <person name="Malavazi I."/>
            <person name="Melin P."/>
            <person name="Meyer V."/>
            <person name="Mielnichuk N."/>
            <person name="Miskei M."/>
            <person name="Molnar A.P."/>
            <person name="Mule G."/>
            <person name="Ngan C.Y."/>
            <person name="Orejas M."/>
            <person name="Orosz E."/>
            <person name="Ouedraogo J.P."/>
            <person name="Overkamp K.M."/>
            <person name="Park H.-S."/>
            <person name="Perrone G."/>
            <person name="Piumi F."/>
            <person name="Punt P.J."/>
            <person name="Ram A.F."/>
            <person name="Ramon A."/>
            <person name="Rauscher S."/>
            <person name="Record E."/>
            <person name="Riano-Pachon D.M."/>
            <person name="Robert V."/>
            <person name="Roehrig J."/>
            <person name="Ruller R."/>
            <person name="Salamov A."/>
            <person name="Salih N.S."/>
            <person name="Samson R.A."/>
            <person name="Sandor E."/>
            <person name="Sanguinetti M."/>
            <person name="Schuetze T."/>
            <person name="Sepcic K."/>
            <person name="Shelest E."/>
            <person name="Sherlock G."/>
            <person name="Sophianopoulou V."/>
            <person name="Squina F.M."/>
            <person name="Sun H."/>
            <person name="Susca A."/>
            <person name="Todd R.B."/>
            <person name="Tsang A."/>
            <person name="Unkles S.E."/>
            <person name="van de Wiele N."/>
            <person name="van Rossen-Uffink D."/>
            <person name="Oliveira J.V."/>
            <person name="Vesth T.C."/>
            <person name="Visser J."/>
            <person name="Yu J.-H."/>
            <person name="Zhou M."/>
            <person name="Andersen M.R."/>
            <person name="Archer D.B."/>
            <person name="Baker S.E."/>
            <person name="Benoit I."/>
            <person name="Brakhage A.A."/>
            <person name="Braus G.H."/>
            <person name="Fischer R."/>
            <person name="Frisvad J.C."/>
            <person name="Goldman G.H."/>
            <person name="Houbraken J."/>
            <person name="Oakley B."/>
            <person name="Pocsi I."/>
            <person name="Scazzocchio C."/>
            <person name="Seiboth B."/>
            <person name="vanKuyk P.A."/>
            <person name="Wortman J."/>
            <person name="Dyer P.S."/>
            <person name="Grigoriev I.V."/>
        </authorList>
    </citation>
    <scope>NUCLEOTIDE SEQUENCE [LARGE SCALE GENOMIC DNA]</scope>
    <source>
        <strain evidence="10">ITEM 5010</strain>
    </source>
</reference>
<organism evidence="9 10">
    <name type="scientific">Aspergillus carbonarius (strain ITEM 5010)</name>
    <dbReference type="NCBI Taxonomy" id="602072"/>
    <lineage>
        <taxon>Eukaryota</taxon>
        <taxon>Fungi</taxon>
        <taxon>Dikarya</taxon>
        <taxon>Ascomycota</taxon>
        <taxon>Pezizomycotina</taxon>
        <taxon>Eurotiomycetes</taxon>
        <taxon>Eurotiomycetidae</taxon>
        <taxon>Eurotiales</taxon>
        <taxon>Aspergillaceae</taxon>
        <taxon>Aspergillus</taxon>
        <taxon>Aspergillus subgen. Circumdati</taxon>
    </lineage>
</organism>
<dbReference type="EMBL" id="KV907502">
    <property type="protein sequence ID" value="OOF94106.1"/>
    <property type="molecule type" value="Genomic_DNA"/>
</dbReference>
<keyword evidence="5" id="KW-0539">Nucleus</keyword>
<name>A0A1R3RI01_ASPC5</name>
<dbReference type="Pfam" id="PF04082">
    <property type="entry name" value="Fungal_trans"/>
    <property type="match status" value="1"/>
</dbReference>
<evidence type="ECO:0000313" key="10">
    <source>
        <dbReference type="Proteomes" id="UP000188318"/>
    </source>
</evidence>
<sequence length="715" mass="80385">MAEGRRSARACDECRRLKEKCEGGIPCRRCAHFRRPCESKALASRTRDFRAYVPRTRPAKSEVQELVDRCRYMEQILKHTVEGIALDTKSLARMASSLAAGRGSNSPGAPSPAGLAIEDEACTIDPVGDTTTHFSGEFSYWNFSMRIKQRIQSRMRTKSPDRVSGYWRAQQLKTNEHLSAALACFPPRPITGFLVKTFLRYAATHWFLVDEDWLLERVHRLYTDPASLGDKAAAVSSILLSVLAIGTQYAHLESSRDRASHDPTAPFSEEDVGVRFYEQSIRLLPEIIELSCLESVQACLLLGFYALPVDASGLGYIYVNLAVRLAMQNGMHRKCHRDAFTPVMTETRNRVWWTVYSLERLISIFHGRPLSVRREDVDADLPQACNDMSQTQSAWNAQCAIISIPMLDWLEEFFHDISRLRHAQHHELPAVLARLMARKASWTRWWAAIPENIRNPAQPWHPDRAVMHLRLEACLVRMFIGRPFLLRKETPAPADGQPRALESHDLHPADRDDLIGDCIQAAQEALEICRRLRDQGPGLARASYLEYSACRAALLVLIAYSVQSLSDTLRQPMREGLALLREMSAAGDSARSEVSFLEALQRSLARLQTVTQRPEMSSQPAPLVSDYDAFRHWGSQGKKPPETGPSGSPDAADWPNPLVEMDQMSTFDASLDLSIFGGTNLSPSATWPIRTETQVLEEFLAGSTLDPIWNHVDLP</sequence>
<dbReference type="PROSITE" id="PS00463">
    <property type="entry name" value="ZN2_CY6_FUNGAL_1"/>
    <property type="match status" value="1"/>
</dbReference>
<evidence type="ECO:0000313" key="8">
    <source>
        <dbReference type="EMBL" id="OOF94036.1"/>
    </source>
</evidence>
<dbReference type="GO" id="GO:0009893">
    <property type="term" value="P:positive regulation of metabolic process"/>
    <property type="evidence" value="ECO:0007669"/>
    <property type="project" value="UniProtKB-ARBA"/>
</dbReference>
<reference evidence="9" key="1">
    <citation type="submission" date="2016-12" db="EMBL/GenBank/DDBJ databases">
        <authorList>
            <consortium name="DOE Joint Genome Institute"/>
            <person name="Riley R."/>
            <person name="Kuo A."/>
            <person name="Sun H."/>
            <person name="Pangilinan J."/>
            <person name="Culley D."/>
            <person name="Salamov A."/>
            <person name="Magnuson J."/>
            <person name="Bruno K."/>
            <person name="Henrissat B."/>
            <person name="Berka R."/>
            <person name="Tsang A."/>
            <person name="Barry K."/>
            <person name="lapidus A."/>
            <person name="Martin J."/>
            <person name="Lindquist E."/>
            <person name="Wang Z."/>
            <person name="Baker S."/>
            <person name="Grigoriev I."/>
            <person name="Nordberg H.P."/>
            <person name="Cantor M.N."/>
            <person name="Hua S.X."/>
        </authorList>
    </citation>
    <scope>NUCLEOTIDE SEQUENCE [LARGE SCALE GENOMIC DNA]</scope>
    <source>
        <strain evidence="9">ITEM 5010</strain>
    </source>
</reference>
<dbReference type="GO" id="GO:0003677">
    <property type="term" value="F:DNA binding"/>
    <property type="evidence" value="ECO:0007669"/>
    <property type="project" value="UniProtKB-KW"/>
</dbReference>
<dbReference type="Pfam" id="PF00172">
    <property type="entry name" value="Zn_clus"/>
    <property type="match status" value="1"/>
</dbReference>